<gene>
    <name evidence="3" type="ORF">JOF39_001939</name>
</gene>
<feature type="domain" description="Mycothiol-dependent maleylpyruvate isomerase metal-binding" evidence="2">
    <location>
        <begin position="11"/>
        <end position="70"/>
    </location>
</feature>
<dbReference type="InterPro" id="IPR017517">
    <property type="entry name" value="Maleyloyr_isom"/>
</dbReference>
<sequence length="209" mass="22848">MENAARWRLIDEERRRLDNVLAALEPGQWELPTLCGDWDVRHAVAHLSAAGSTATPRWLVNMARSGFNTDRHNARLLAGQLGRDWSETLERYRLVCTRRIAPLGSSQGLLGEVLVHGQDITRPNKLRLDPSVPAVREVAEFFAAKDFAVNSKTLSKGLALVALDDEFSAGSGPQVRGTLLDLVMAMAGRREACNRLEGEGVAALAARIG</sequence>
<evidence type="ECO:0000313" key="4">
    <source>
        <dbReference type="Proteomes" id="UP001195422"/>
    </source>
</evidence>
<organism evidence="3 4">
    <name type="scientific">Glutamicibacter protophormiae</name>
    <name type="common">Brevibacterium protophormiae</name>
    <dbReference type="NCBI Taxonomy" id="37930"/>
    <lineage>
        <taxon>Bacteria</taxon>
        <taxon>Bacillati</taxon>
        <taxon>Actinomycetota</taxon>
        <taxon>Actinomycetes</taxon>
        <taxon>Micrococcales</taxon>
        <taxon>Micrococcaceae</taxon>
        <taxon>Glutamicibacter</taxon>
    </lineage>
</organism>
<dbReference type="InterPro" id="IPR034660">
    <property type="entry name" value="DinB/YfiT-like"/>
</dbReference>
<dbReference type="EMBL" id="JAGIOJ010000001">
    <property type="protein sequence ID" value="MBP2398858.1"/>
    <property type="molecule type" value="Genomic_DNA"/>
</dbReference>
<dbReference type="InterPro" id="IPR024344">
    <property type="entry name" value="MDMPI_metal-binding"/>
</dbReference>
<name>A0ABS4XQS4_GLUPR</name>
<protein>
    <submittedName>
        <fullName evidence="3">Uncharacterized protein (TIGR03083 family)</fullName>
    </submittedName>
</protein>
<dbReference type="NCBIfam" id="TIGR03083">
    <property type="entry name" value="maleylpyruvate isomerase family mycothiol-dependent enzyme"/>
    <property type="match status" value="1"/>
</dbReference>
<dbReference type="Gene3D" id="1.20.120.450">
    <property type="entry name" value="dinb family like domain"/>
    <property type="match status" value="1"/>
</dbReference>
<keyword evidence="4" id="KW-1185">Reference proteome</keyword>
<evidence type="ECO:0000259" key="2">
    <source>
        <dbReference type="Pfam" id="PF11716"/>
    </source>
</evidence>
<evidence type="ECO:0000259" key="1">
    <source>
        <dbReference type="Pfam" id="PF07398"/>
    </source>
</evidence>
<accession>A0ABS4XQS4</accession>
<dbReference type="Pfam" id="PF11716">
    <property type="entry name" value="MDMPI_N"/>
    <property type="match status" value="1"/>
</dbReference>
<dbReference type="InterPro" id="IPR010872">
    <property type="entry name" value="MDMPI_C-term_domain"/>
</dbReference>
<evidence type="ECO:0000313" key="3">
    <source>
        <dbReference type="EMBL" id="MBP2398858.1"/>
    </source>
</evidence>
<feature type="domain" description="MDMPI C-terminal" evidence="1">
    <location>
        <begin position="129"/>
        <end position="207"/>
    </location>
</feature>
<dbReference type="SUPFAM" id="SSF109854">
    <property type="entry name" value="DinB/YfiT-like putative metalloenzymes"/>
    <property type="match status" value="1"/>
</dbReference>
<dbReference type="Proteomes" id="UP001195422">
    <property type="component" value="Unassembled WGS sequence"/>
</dbReference>
<proteinExistence type="predicted"/>
<reference evidence="3 4" key="1">
    <citation type="submission" date="2021-03" db="EMBL/GenBank/DDBJ databases">
        <title>Sequencing the genomes of 1000 actinobacteria strains.</title>
        <authorList>
            <person name="Klenk H.-P."/>
        </authorList>
    </citation>
    <scope>NUCLEOTIDE SEQUENCE [LARGE SCALE GENOMIC DNA]</scope>
    <source>
        <strain evidence="3 4">DSM 20168</strain>
    </source>
</reference>
<comment type="caution">
    <text evidence="3">The sequence shown here is derived from an EMBL/GenBank/DDBJ whole genome shotgun (WGS) entry which is preliminary data.</text>
</comment>
<dbReference type="RefSeq" id="WP_188947624.1">
    <property type="nucleotide sequence ID" value="NZ_BMPH01000003.1"/>
</dbReference>
<dbReference type="Pfam" id="PF07398">
    <property type="entry name" value="MDMPI_C"/>
    <property type="match status" value="1"/>
</dbReference>